<evidence type="ECO:0000256" key="11">
    <source>
        <dbReference type="HAMAP-Rule" id="MF_01396"/>
    </source>
</evidence>
<feature type="site" description="Reversibly protonated during proton transport" evidence="11">
    <location>
        <position position="76"/>
    </location>
</feature>
<dbReference type="InterPro" id="IPR002379">
    <property type="entry name" value="ATPase_proteolipid_c-like_dom"/>
</dbReference>
<comment type="function">
    <text evidence="11">Key component of the F(0) channel; it plays a direct role in translocation across the membrane. A homomeric c-ring of between 10-14 subunits forms the central stalk rotor element with the F(1) delta and epsilon subunits.</text>
</comment>
<evidence type="ECO:0000256" key="5">
    <source>
        <dbReference type="ARBA" id="ARBA00022692"/>
    </source>
</evidence>
<keyword evidence="11" id="KW-0066">ATP synthesis</keyword>
<accession>A0A3M0A399</accession>
<keyword evidence="5 11" id="KW-0812">Transmembrane</keyword>
<dbReference type="Proteomes" id="UP000267246">
    <property type="component" value="Unassembled WGS sequence"/>
</dbReference>
<feature type="transmembrane region" description="Helical" evidence="11">
    <location>
        <begin position="20"/>
        <end position="46"/>
    </location>
</feature>
<dbReference type="SUPFAM" id="SSF81333">
    <property type="entry name" value="F1F0 ATP synthase subunit C"/>
    <property type="match status" value="1"/>
</dbReference>
<feature type="domain" description="V-ATPase proteolipid subunit C-like" evidence="12">
    <location>
        <begin position="27"/>
        <end position="89"/>
    </location>
</feature>
<evidence type="ECO:0000256" key="9">
    <source>
        <dbReference type="ARBA" id="ARBA00023121"/>
    </source>
</evidence>
<evidence type="ECO:0000313" key="14">
    <source>
        <dbReference type="Proteomes" id="UP000267246"/>
    </source>
</evidence>
<dbReference type="GO" id="GO:0005886">
    <property type="term" value="C:plasma membrane"/>
    <property type="evidence" value="ECO:0007669"/>
    <property type="project" value="UniProtKB-SubCell"/>
</dbReference>
<evidence type="ECO:0000256" key="1">
    <source>
        <dbReference type="ARBA" id="ARBA00004141"/>
    </source>
</evidence>
<dbReference type="InterPro" id="IPR035921">
    <property type="entry name" value="F/V-ATP_Csub_sf"/>
</dbReference>
<evidence type="ECO:0000256" key="6">
    <source>
        <dbReference type="ARBA" id="ARBA00022781"/>
    </source>
</evidence>
<evidence type="ECO:0000256" key="7">
    <source>
        <dbReference type="ARBA" id="ARBA00022989"/>
    </source>
</evidence>
<dbReference type="GO" id="GO:0033177">
    <property type="term" value="C:proton-transporting two-sector ATPase complex, proton-transporting domain"/>
    <property type="evidence" value="ECO:0007669"/>
    <property type="project" value="InterPro"/>
</dbReference>
<comment type="subcellular location">
    <subcellularLocation>
        <location evidence="11">Cell membrane</location>
        <topology evidence="11">Multi-pass membrane protein</topology>
    </subcellularLocation>
    <subcellularLocation>
        <location evidence="1">Membrane</location>
        <topology evidence="1">Multi-pass membrane protein</topology>
    </subcellularLocation>
</comment>
<dbReference type="PRINTS" id="PR00124">
    <property type="entry name" value="ATPASEC"/>
</dbReference>
<reference evidence="13 14" key="1">
    <citation type="submission" date="2018-10" db="EMBL/GenBank/DDBJ databases">
        <title>Genomic Encyclopedia of Archaeal and Bacterial Type Strains, Phase II (KMG-II): from individual species to whole genera.</title>
        <authorList>
            <person name="Goeker M."/>
        </authorList>
    </citation>
    <scope>NUCLEOTIDE SEQUENCE [LARGE SCALE GENOMIC DNA]</scope>
    <source>
        <strain evidence="13 14">ATCC 29870</strain>
    </source>
</reference>
<dbReference type="HAMAP" id="MF_01396">
    <property type="entry name" value="ATP_synth_c_bact"/>
    <property type="match status" value="1"/>
</dbReference>
<dbReference type="InterPro" id="IPR000454">
    <property type="entry name" value="ATP_synth_F0_csu"/>
</dbReference>
<comment type="function">
    <text evidence="11">F(1)F(0) ATP synthase produces ATP from ADP in the presence of a proton or sodium gradient. F-type ATPases consist of two structural domains, F(1) containing the extramembraneous catalytic core and F(0) containing the membrane proton channel, linked together by a central stalk and a peripheral stalk. During catalysis, ATP synthesis in the catalytic domain of F(1) is coupled via a rotary mechanism of the central stalk subunits to proton translocation.</text>
</comment>
<evidence type="ECO:0000256" key="3">
    <source>
        <dbReference type="ARBA" id="ARBA00022448"/>
    </source>
</evidence>
<keyword evidence="7 11" id="KW-1133">Transmembrane helix</keyword>
<dbReference type="PROSITE" id="PS00605">
    <property type="entry name" value="ATPASE_C"/>
    <property type="match status" value="1"/>
</dbReference>
<dbReference type="GO" id="GO:0045259">
    <property type="term" value="C:proton-transporting ATP synthase complex"/>
    <property type="evidence" value="ECO:0007669"/>
    <property type="project" value="UniProtKB-KW"/>
</dbReference>
<name>A0A3M0A399_9BACT</name>
<comment type="similarity">
    <text evidence="2 11">Belongs to the ATPase C chain family.</text>
</comment>
<keyword evidence="9 11" id="KW-0446">Lipid-binding</keyword>
<organism evidence="13 14">
    <name type="scientific">Metamycoplasma subdolum</name>
    <dbReference type="NCBI Taxonomy" id="92407"/>
    <lineage>
        <taxon>Bacteria</taxon>
        <taxon>Bacillati</taxon>
        <taxon>Mycoplasmatota</taxon>
        <taxon>Mycoplasmoidales</taxon>
        <taxon>Metamycoplasmataceae</taxon>
        <taxon>Metamycoplasma</taxon>
    </lineage>
</organism>
<keyword evidence="14" id="KW-1185">Reference proteome</keyword>
<keyword evidence="8 11" id="KW-0406">Ion transport</keyword>
<evidence type="ECO:0000256" key="2">
    <source>
        <dbReference type="ARBA" id="ARBA00006704"/>
    </source>
</evidence>
<keyword evidence="3 11" id="KW-0813">Transport</keyword>
<dbReference type="AlphaFoldDB" id="A0A3M0A399"/>
<dbReference type="GO" id="GO:0008289">
    <property type="term" value="F:lipid binding"/>
    <property type="evidence" value="ECO:0007669"/>
    <property type="project" value="UniProtKB-KW"/>
</dbReference>
<proteinExistence type="inferred from homology"/>
<gene>
    <name evidence="11" type="primary">atpE</name>
    <name evidence="13" type="ORF">JN00_0169</name>
</gene>
<sequence>MNIEPIVNAYHSANASEGNLAYGLTMIAASLAIGGTGIVSLGQGIAVAKAVDAVGRNPEATAKIRGLMIIGLAFVETASIYCFIISLLLIFV</sequence>
<evidence type="ECO:0000256" key="4">
    <source>
        <dbReference type="ARBA" id="ARBA00022547"/>
    </source>
</evidence>
<dbReference type="RefSeq" id="WP_121940655.1">
    <property type="nucleotide sequence ID" value="NZ_CP137846.1"/>
</dbReference>
<dbReference type="GO" id="GO:0046933">
    <property type="term" value="F:proton-transporting ATP synthase activity, rotational mechanism"/>
    <property type="evidence" value="ECO:0007669"/>
    <property type="project" value="UniProtKB-UniRule"/>
</dbReference>
<evidence type="ECO:0000256" key="10">
    <source>
        <dbReference type="ARBA" id="ARBA00023136"/>
    </source>
</evidence>
<dbReference type="InterPro" id="IPR020537">
    <property type="entry name" value="ATP_synth_F0_csu_DDCD_BS"/>
</dbReference>
<evidence type="ECO:0000256" key="8">
    <source>
        <dbReference type="ARBA" id="ARBA00023065"/>
    </source>
</evidence>
<evidence type="ECO:0000313" key="13">
    <source>
        <dbReference type="EMBL" id="RMA79117.1"/>
    </source>
</evidence>
<keyword evidence="6 11" id="KW-0375">Hydrogen ion transport</keyword>
<dbReference type="CDD" id="cd18121">
    <property type="entry name" value="ATP-synt_Fo_c"/>
    <property type="match status" value="1"/>
</dbReference>
<protein>
    <recommendedName>
        <fullName evidence="11">ATP synthase subunit c</fullName>
    </recommendedName>
    <alternativeName>
        <fullName evidence="11">ATP synthase F(0) sector subunit c</fullName>
    </alternativeName>
    <alternativeName>
        <fullName evidence="11">F-type ATPase subunit c</fullName>
        <shortName evidence="11">F-ATPase subunit c</shortName>
    </alternativeName>
    <alternativeName>
        <fullName evidence="11">Lipid-binding protein</fullName>
    </alternativeName>
</protein>
<keyword evidence="10 11" id="KW-0472">Membrane</keyword>
<comment type="caution">
    <text evidence="13">The sequence shown here is derived from an EMBL/GenBank/DDBJ whole genome shotgun (WGS) entry which is preliminary data.</text>
</comment>
<dbReference type="EMBL" id="REFI01000005">
    <property type="protein sequence ID" value="RMA79117.1"/>
    <property type="molecule type" value="Genomic_DNA"/>
</dbReference>
<dbReference type="OrthoDB" id="9810379at2"/>
<evidence type="ECO:0000259" key="12">
    <source>
        <dbReference type="Pfam" id="PF00137"/>
    </source>
</evidence>
<keyword evidence="11" id="KW-1003">Cell membrane</keyword>
<dbReference type="Gene3D" id="1.20.120.610">
    <property type="entry name" value="lithium bound rotor ring of v- atpase"/>
    <property type="match status" value="1"/>
</dbReference>
<keyword evidence="4 11" id="KW-0138">CF(0)</keyword>
<dbReference type="Pfam" id="PF00137">
    <property type="entry name" value="ATP-synt_C"/>
    <property type="match status" value="1"/>
</dbReference>
<feature type="transmembrane region" description="Helical" evidence="11">
    <location>
        <begin position="67"/>
        <end position="91"/>
    </location>
</feature>